<protein>
    <submittedName>
        <fullName evidence="2">Uncharacterized protein</fullName>
    </submittedName>
</protein>
<sequence length="89" mass="10116">MENWIGIFQIRQPRRLSLLYNNRRKTTNDVSLVPAENNIETKGESQTCEVTINRRKCHDPGRLARALSSSGHHRTMGSGESPVFSFSVM</sequence>
<reference evidence="2 3" key="1">
    <citation type="journal article" date="2021" name="Elife">
        <title>Chloroplast acquisition without the gene transfer in kleptoplastic sea slugs, Plakobranchus ocellatus.</title>
        <authorList>
            <person name="Maeda T."/>
            <person name="Takahashi S."/>
            <person name="Yoshida T."/>
            <person name="Shimamura S."/>
            <person name="Takaki Y."/>
            <person name="Nagai Y."/>
            <person name="Toyoda A."/>
            <person name="Suzuki Y."/>
            <person name="Arimoto A."/>
            <person name="Ishii H."/>
            <person name="Satoh N."/>
            <person name="Nishiyama T."/>
            <person name="Hasebe M."/>
            <person name="Maruyama T."/>
            <person name="Minagawa J."/>
            <person name="Obokata J."/>
            <person name="Shigenobu S."/>
        </authorList>
    </citation>
    <scope>NUCLEOTIDE SEQUENCE [LARGE SCALE GENOMIC DNA]</scope>
</reference>
<evidence type="ECO:0000256" key="1">
    <source>
        <dbReference type="SAM" id="MobiDB-lite"/>
    </source>
</evidence>
<comment type="caution">
    <text evidence="2">The sequence shown here is derived from an EMBL/GenBank/DDBJ whole genome shotgun (WGS) entry which is preliminary data.</text>
</comment>
<accession>A0AAV4AP37</accession>
<gene>
    <name evidence="2" type="ORF">PoB_003446900</name>
</gene>
<dbReference type="AlphaFoldDB" id="A0AAV4AP37"/>
<evidence type="ECO:0000313" key="3">
    <source>
        <dbReference type="Proteomes" id="UP000735302"/>
    </source>
</evidence>
<proteinExistence type="predicted"/>
<dbReference type="EMBL" id="BLXT01003924">
    <property type="protein sequence ID" value="GFO07964.1"/>
    <property type="molecule type" value="Genomic_DNA"/>
</dbReference>
<dbReference type="Proteomes" id="UP000735302">
    <property type="component" value="Unassembled WGS sequence"/>
</dbReference>
<name>A0AAV4AP37_9GAST</name>
<organism evidence="2 3">
    <name type="scientific">Plakobranchus ocellatus</name>
    <dbReference type="NCBI Taxonomy" id="259542"/>
    <lineage>
        <taxon>Eukaryota</taxon>
        <taxon>Metazoa</taxon>
        <taxon>Spiralia</taxon>
        <taxon>Lophotrochozoa</taxon>
        <taxon>Mollusca</taxon>
        <taxon>Gastropoda</taxon>
        <taxon>Heterobranchia</taxon>
        <taxon>Euthyneura</taxon>
        <taxon>Panpulmonata</taxon>
        <taxon>Sacoglossa</taxon>
        <taxon>Placobranchoidea</taxon>
        <taxon>Plakobranchidae</taxon>
        <taxon>Plakobranchus</taxon>
    </lineage>
</organism>
<evidence type="ECO:0000313" key="2">
    <source>
        <dbReference type="EMBL" id="GFO07964.1"/>
    </source>
</evidence>
<keyword evidence="3" id="KW-1185">Reference proteome</keyword>
<feature type="region of interest" description="Disordered" evidence="1">
    <location>
        <begin position="65"/>
        <end position="89"/>
    </location>
</feature>